<dbReference type="Pfam" id="PF01351">
    <property type="entry name" value="RNase_HII"/>
    <property type="match status" value="1"/>
</dbReference>
<dbReference type="Gene3D" id="1.10.10.460">
    <property type="entry name" value="Ribonuclease hii. Domain 2"/>
    <property type="match status" value="1"/>
</dbReference>
<evidence type="ECO:0000256" key="2">
    <source>
        <dbReference type="ARBA" id="ARBA00001946"/>
    </source>
</evidence>
<dbReference type="InterPro" id="IPR036397">
    <property type="entry name" value="RNaseH_sf"/>
</dbReference>
<keyword evidence="10 13" id="KW-0479">Metal-binding</keyword>
<proteinExistence type="inferred from homology"/>
<dbReference type="GO" id="GO:0043137">
    <property type="term" value="P:DNA replication, removal of RNA primer"/>
    <property type="evidence" value="ECO:0007669"/>
    <property type="project" value="TreeGrafter"/>
</dbReference>
<evidence type="ECO:0000256" key="1">
    <source>
        <dbReference type="ARBA" id="ARBA00000077"/>
    </source>
</evidence>
<dbReference type="GO" id="GO:0004523">
    <property type="term" value="F:RNA-DNA hybrid ribonuclease activity"/>
    <property type="evidence" value="ECO:0007669"/>
    <property type="project" value="UniProtKB-UniRule"/>
</dbReference>
<dbReference type="GO" id="GO:0005737">
    <property type="term" value="C:cytoplasm"/>
    <property type="evidence" value="ECO:0007669"/>
    <property type="project" value="UniProtKB-SubCell"/>
</dbReference>
<evidence type="ECO:0000256" key="15">
    <source>
        <dbReference type="RuleBase" id="RU003515"/>
    </source>
</evidence>
<dbReference type="InterPro" id="IPR024567">
    <property type="entry name" value="RNase_HII/HIII_dom"/>
</dbReference>
<dbReference type="EMBL" id="JAGVSJ010000006">
    <property type="protein sequence ID" value="MBX8631582.1"/>
    <property type="molecule type" value="Genomic_DNA"/>
</dbReference>
<dbReference type="InterPro" id="IPR001352">
    <property type="entry name" value="RNase_HII/HIII"/>
</dbReference>
<dbReference type="InterPro" id="IPR004649">
    <property type="entry name" value="RNase_H2_suA"/>
</dbReference>
<comment type="function">
    <text evidence="3 13 15">Endonuclease that specifically degrades the RNA of RNA-DNA hybrids.</text>
</comment>
<dbReference type="EC" id="3.1.26.4" evidence="6 13"/>
<accession>A0A8J7YIY1</accession>
<comment type="similarity">
    <text evidence="5 13 15">Belongs to the RNase HII family.</text>
</comment>
<dbReference type="SUPFAM" id="SSF53098">
    <property type="entry name" value="Ribonuclease H-like"/>
    <property type="match status" value="1"/>
</dbReference>
<dbReference type="InterPro" id="IPR012337">
    <property type="entry name" value="RNaseH-like_sf"/>
</dbReference>
<evidence type="ECO:0000259" key="16">
    <source>
        <dbReference type="PROSITE" id="PS51975"/>
    </source>
</evidence>
<dbReference type="Gene3D" id="3.30.420.10">
    <property type="entry name" value="Ribonuclease H-like superfamily/Ribonuclease H"/>
    <property type="match status" value="1"/>
</dbReference>
<evidence type="ECO:0000256" key="10">
    <source>
        <dbReference type="ARBA" id="ARBA00022723"/>
    </source>
</evidence>
<dbReference type="GO" id="GO:0030145">
    <property type="term" value="F:manganese ion binding"/>
    <property type="evidence" value="ECO:0007669"/>
    <property type="project" value="UniProtKB-UniRule"/>
</dbReference>
<dbReference type="GO" id="GO:0006298">
    <property type="term" value="P:mismatch repair"/>
    <property type="evidence" value="ECO:0007669"/>
    <property type="project" value="TreeGrafter"/>
</dbReference>
<dbReference type="PANTHER" id="PTHR10954:SF23">
    <property type="entry name" value="RIBONUCLEASE"/>
    <property type="match status" value="1"/>
</dbReference>
<feature type="binding site" evidence="13 14">
    <location>
        <position position="8"/>
    </location>
    <ligand>
        <name>a divalent metal cation</name>
        <dbReference type="ChEBI" id="CHEBI:60240"/>
    </ligand>
</feature>
<evidence type="ECO:0000256" key="12">
    <source>
        <dbReference type="ARBA" id="ARBA00022801"/>
    </source>
</evidence>
<comment type="caution">
    <text evidence="17">The sequence shown here is derived from an EMBL/GenBank/DDBJ whole genome shotgun (WGS) entry which is preliminary data.</text>
</comment>
<dbReference type="NCBIfam" id="TIGR00729">
    <property type="entry name" value="ribonuclease HII"/>
    <property type="match status" value="1"/>
</dbReference>
<dbReference type="GO" id="GO:0032299">
    <property type="term" value="C:ribonuclease H2 complex"/>
    <property type="evidence" value="ECO:0007669"/>
    <property type="project" value="TreeGrafter"/>
</dbReference>
<reference evidence="17" key="1">
    <citation type="submission" date="2021-04" db="EMBL/GenBank/DDBJ databases">
        <title>Genomic insights into ecological role and evolution of a novel Thermoplasmata order Candidatus Sysuiplasmatales.</title>
        <authorList>
            <person name="Yuan Y."/>
        </authorList>
    </citation>
    <scope>NUCLEOTIDE SEQUENCE</scope>
    <source>
        <strain evidence="18">TUT19-bin139</strain>
        <strain evidence="17">YP2-bin.285</strain>
    </source>
</reference>
<comment type="catalytic activity">
    <reaction evidence="1 13 14 15">
        <text>Endonucleolytic cleavage to 5'-phosphomonoester.</text>
        <dbReference type="EC" id="3.1.26.4"/>
    </reaction>
</comment>
<dbReference type="Proteomes" id="UP000716004">
    <property type="component" value="Unassembled WGS sequence"/>
</dbReference>
<evidence type="ECO:0000313" key="18">
    <source>
        <dbReference type="EMBL" id="MBX8645022.1"/>
    </source>
</evidence>
<dbReference type="GO" id="GO:0003723">
    <property type="term" value="F:RNA binding"/>
    <property type="evidence" value="ECO:0007669"/>
    <property type="project" value="UniProtKB-UniRule"/>
</dbReference>
<sequence length="213" mass="23702">MVYQLGADEAGRGPVIGPMVLCALLGDTEKLVSIGVRDSKQLSEERRNAIFRSLGSISSWRISVVWPEEIDMAVAHSSLNRLELLHFASLIRHFDSEVAFVDAPDVDCKRFSAEMCRITGRKVVAEHRADIRYPAVSAASIVAKVTRDRIISEIAEELGEDIGSGYPGDSATIDFISSYVRKNGVLPPYCRRSWETSKRIISFIRIKNLNEFG</sequence>
<dbReference type="InterPro" id="IPR023160">
    <property type="entry name" value="RNase_HII_hlx-loop-hlx_cap_dom"/>
</dbReference>
<evidence type="ECO:0000256" key="8">
    <source>
        <dbReference type="ARBA" id="ARBA00022490"/>
    </source>
</evidence>
<feature type="binding site" evidence="13 14">
    <location>
        <position position="9"/>
    </location>
    <ligand>
        <name>a divalent metal cation</name>
        <dbReference type="ChEBI" id="CHEBI:60240"/>
    </ligand>
</feature>
<dbReference type="InterPro" id="IPR020787">
    <property type="entry name" value="RNase_HII_arc"/>
</dbReference>
<dbReference type="Proteomes" id="UP000750197">
    <property type="component" value="Unassembled WGS sequence"/>
</dbReference>
<feature type="binding site" evidence="13 14">
    <location>
        <position position="102"/>
    </location>
    <ligand>
        <name>a divalent metal cation</name>
        <dbReference type="ChEBI" id="CHEBI:60240"/>
    </ligand>
</feature>
<evidence type="ECO:0000256" key="14">
    <source>
        <dbReference type="PROSITE-ProRule" id="PRU01319"/>
    </source>
</evidence>
<protein>
    <recommendedName>
        <fullName evidence="7 13">Ribonuclease HII</fullName>
        <shortName evidence="13">RNase HII</shortName>
        <ecNumber evidence="6 13">3.1.26.4</ecNumber>
    </recommendedName>
</protein>
<comment type="cofactor">
    <cofactor evidence="2">
        <name>Mg(2+)</name>
        <dbReference type="ChEBI" id="CHEBI:18420"/>
    </cofactor>
</comment>
<evidence type="ECO:0000313" key="19">
    <source>
        <dbReference type="Proteomes" id="UP000716004"/>
    </source>
</evidence>
<dbReference type="CDD" id="cd07180">
    <property type="entry name" value="RNase_HII_archaea_like"/>
    <property type="match status" value="1"/>
</dbReference>
<evidence type="ECO:0000256" key="9">
    <source>
        <dbReference type="ARBA" id="ARBA00022722"/>
    </source>
</evidence>
<dbReference type="PROSITE" id="PS51975">
    <property type="entry name" value="RNASE_H_2"/>
    <property type="match status" value="1"/>
</dbReference>
<gene>
    <name evidence="13 17" type="primary">rnhB</name>
    <name evidence="17" type="ORF">J9259_03545</name>
    <name evidence="18" type="ORF">KIY12_09955</name>
</gene>
<evidence type="ECO:0000256" key="5">
    <source>
        <dbReference type="ARBA" id="ARBA00007383"/>
    </source>
</evidence>
<dbReference type="PANTHER" id="PTHR10954">
    <property type="entry name" value="RIBONUCLEASE H2 SUBUNIT A"/>
    <property type="match status" value="1"/>
</dbReference>
<evidence type="ECO:0000256" key="11">
    <source>
        <dbReference type="ARBA" id="ARBA00022759"/>
    </source>
</evidence>
<name>A0A8J7YIY1_9ARCH</name>
<dbReference type="HAMAP" id="MF_00052_A">
    <property type="entry name" value="RNase_HII_A"/>
    <property type="match status" value="1"/>
</dbReference>
<organism evidence="17 19">
    <name type="scientific">Candidatus Sysuiplasma superficiale</name>
    <dbReference type="NCBI Taxonomy" id="2823368"/>
    <lineage>
        <taxon>Archaea</taxon>
        <taxon>Methanobacteriati</taxon>
        <taxon>Thermoplasmatota</taxon>
        <taxon>Thermoplasmata</taxon>
        <taxon>Candidatus Sysuiplasmatales</taxon>
        <taxon>Candidatus Sysuiplasmataceae</taxon>
        <taxon>Candidatus Sysuiplasma</taxon>
    </lineage>
</organism>
<evidence type="ECO:0000256" key="4">
    <source>
        <dbReference type="ARBA" id="ARBA00004496"/>
    </source>
</evidence>
<dbReference type="AlphaFoldDB" id="A0A8J7YIY1"/>
<feature type="domain" description="RNase H type-2" evidence="16">
    <location>
        <begin position="2"/>
        <end position="206"/>
    </location>
</feature>
<keyword evidence="8 13" id="KW-0963">Cytoplasm</keyword>
<evidence type="ECO:0000256" key="3">
    <source>
        <dbReference type="ARBA" id="ARBA00004065"/>
    </source>
</evidence>
<keyword evidence="12 13" id="KW-0378">Hydrolase</keyword>
<keyword evidence="9 13" id="KW-0540">Nuclease</keyword>
<comment type="cofactor">
    <cofactor evidence="13 14">
        <name>Mn(2+)</name>
        <dbReference type="ChEBI" id="CHEBI:29035"/>
    </cofactor>
    <cofactor evidence="13 14">
        <name>Mg(2+)</name>
        <dbReference type="ChEBI" id="CHEBI:18420"/>
    </cofactor>
    <text evidence="13 14">Manganese or magnesium. Binds 1 divalent metal ion per monomer in the absence of substrate. May bind a second metal ion after substrate binding.</text>
</comment>
<evidence type="ECO:0000313" key="17">
    <source>
        <dbReference type="EMBL" id="MBX8631582.1"/>
    </source>
</evidence>
<keyword evidence="13" id="KW-0464">Manganese</keyword>
<evidence type="ECO:0000256" key="7">
    <source>
        <dbReference type="ARBA" id="ARBA00019179"/>
    </source>
</evidence>
<evidence type="ECO:0000256" key="13">
    <source>
        <dbReference type="HAMAP-Rule" id="MF_00052"/>
    </source>
</evidence>
<dbReference type="EMBL" id="JAHEAC010000147">
    <property type="protein sequence ID" value="MBX8645022.1"/>
    <property type="molecule type" value="Genomic_DNA"/>
</dbReference>
<evidence type="ECO:0000256" key="6">
    <source>
        <dbReference type="ARBA" id="ARBA00012180"/>
    </source>
</evidence>
<keyword evidence="11 13" id="KW-0255">Endonuclease</keyword>
<comment type="subcellular location">
    <subcellularLocation>
        <location evidence="4 13">Cytoplasm</location>
    </subcellularLocation>
</comment>